<protein>
    <submittedName>
        <fullName evidence="1">Uncharacterized protein</fullName>
    </submittedName>
</protein>
<name>A0ACD3A5A3_9AGAR</name>
<dbReference type="Proteomes" id="UP000308600">
    <property type="component" value="Unassembled WGS sequence"/>
</dbReference>
<gene>
    <name evidence="1" type="ORF">BDN72DRAFT_863890</name>
</gene>
<evidence type="ECO:0000313" key="2">
    <source>
        <dbReference type="Proteomes" id="UP000308600"/>
    </source>
</evidence>
<organism evidence="1 2">
    <name type="scientific">Pluteus cervinus</name>
    <dbReference type="NCBI Taxonomy" id="181527"/>
    <lineage>
        <taxon>Eukaryota</taxon>
        <taxon>Fungi</taxon>
        <taxon>Dikarya</taxon>
        <taxon>Basidiomycota</taxon>
        <taxon>Agaricomycotina</taxon>
        <taxon>Agaricomycetes</taxon>
        <taxon>Agaricomycetidae</taxon>
        <taxon>Agaricales</taxon>
        <taxon>Pluteineae</taxon>
        <taxon>Pluteaceae</taxon>
        <taxon>Pluteus</taxon>
    </lineage>
</organism>
<reference evidence="1 2" key="1">
    <citation type="journal article" date="2019" name="Nat. Ecol. Evol.">
        <title>Megaphylogeny resolves global patterns of mushroom evolution.</title>
        <authorList>
            <person name="Varga T."/>
            <person name="Krizsan K."/>
            <person name="Foldi C."/>
            <person name="Dima B."/>
            <person name="Sanchez-Garcia M."/>
            <person name="Sanchez-Ramirez S."/>
            <person name="Szollosi G.J."/>
            <person name="Szarkandi J.G."/>
            <person name="Papp V."/>
            <person name="Albert L."/>
            <person name="Andreopoulos W."/>
            <person name="Angelini C."/>
            <person name="Antonin V."/>
            <person name="Barry K.W."/>
            <person name="Bougher N.L."/>
            <person name="Buchanan P."/>
            <person name="Buyck B."/>
            <person name="Bense V."/>
            <person name="Catcheside P."/>
            <person name="Chovatia M."/>
            <person name="Cooper J."/>
            <person name="Damon W."/>
            <person name="Desjardin D."/>
            <person name="Finy P."/>
            <person name="Geml J."/>
            <person name="Haridas S."/>
            <person name="Hughes K."/>
            <person name="Justo A."/>
            <person name="Karasinski D."/>
            <person name="Kautmanova I."/>
            <person name="Kiss B."/>
            <person name="Kocsube S."/>
            <person name="Kotiranta H."/>
            <person name="LaButti K.M."/>
            <person name="Lechner B.E."/>
            <person name="Liimatainen K."/>
            <person name="Lipzen A."/>
            <person name="Lukacs Z."/>
            <person name="Mihaltcheva S."/>
            <person name="Morgado L.N."/>
            <person name="Niskanen T."/>
            <person name="Noordeloos M.E."/>
            <person name="Ohm R.A."/>
            <person name="Ortiz-Santana B."/>
            <person name="Ovrebo C."/>
            <person name="Racz N."/>
            <person name="Riley R."/>
            <person name="Savchenko A."/>
            <person name="Shiryaev A."/>
            <person name="Soop K."/>
            <person name="Spirin V."/>
            <person name="Szebenyi C."/>
            <person name="Tomsovsky M."/>
            <person name="Tulloss R.E."/>
            <person name="Uehling J."/>
            <person name="Grigoriev I.V."/>
            <person name="Vagvolgyi C."/>
            <person name="Papp T."/>
            <person name="Martin F.M."/>
            <person name="Miettinen O."/>
            <person name="Hibbett D.S."/>
            <person name="Nagy L.G."/>
        </authorList>
    </citation>
    <scope>NUCLEOTIDE SEQUENCE [LARGE SCALE GENOMIC DNA]</scope>
    <source>
        <strain evidence="1 2">NL-1719</strain>
    </source>
</reference>
<evidence type="ECO:0000313" key="1">
    <source>
        <dbReference type="EMBL" id="TFK61058.1"/>
    </source>
</evidence>
<dbReference type="EMBL" id="ML208699">
    <property type="protein sequence ID" value="TFK61058.1"/>
    <property type="molecule type" value="Genomic_DNA"/>
</dbReference>
<proteinExistence type="predicted"/>
<accession>A0ACD3A5A3</accession>
<sequence>MVGVGKVENHLSIVEGVDRGGIPGVDAQSRSSKHQQCKDTTSGRGAIIGRLGVPLERGREGGGESMSRWTLWDLARKVNHGRVPHHTATDRIGKTPNPIGLRVRVGVNSPFPVCLYGLGTQTSFPRRCRCQSVRRIERGLLFDQPELAETAPTHRIRRQPFLQSKSWRQNKIILCVFLLSNELGELLISTALHSLPTITLSTLAAQSYTKELNFIGDRSEFEGVLDPYFDPLKLRNQILGHNRQREGEDPRQGRHPRRGMQIIKTFTGKTITLDVPSSPEAGRSLEDYNIQKESTLHLVLRLHGGMQIFVKTLTGKTITRPSSEVLSEVLVHNRRHINSLDNGFPSRYSDDGSWFPLLGLCKARLSGAANPTYVGGSEHLIFRVKLHTSCCTYLPDTYLTIYFVSPRCSEPPRVTTIGWFGATMKRPFGRGRKGVAPPKKVVRGDTAPGKGGRKMMAKKKEKTR</sequence>
<keyword evidence="2" id="KW-1185">Reference proteome</keyword>